<accession>A0A6A6ZU97</accession>
<feature type="region of interest" description="Disordered" evidence="1">
    <location>
        <begin position="184"/>
        <end position="211"/>
    </location>
</feature>
<feature type="region of interest" description="Disordered" evidence="1">
    <location>
        <begin position="248"/>
        <end position="267"/>
    </location>
</feature>
<dbReference type="Proteomes" id="UP000799424">
    <property type="component" value="Unassembled WGS sequence"/>
</dbReference>
<evidence type="ECO:0000313" key="2">
    <source>
        <dbReference type="EMBL" id="KAF2824328.1"/>
    </source>
</evidence>
<gene>
    <name evidence="2" type="ORF">CC86DRAFT_468473</name>
</gene>
<dbReference type="OrthoDB" id="4424523at2759"/>
<dbReference type="AlphaFoldDB" id="A0A6A6ZU97"/>
<proteinExistence type="predicted"/>
<protein>
    <submittedName>
        <fullName evidence="2">Uncharacterized protein</fullName>
    </submittedName>
</protein>
<feature type="compositionally biased region" description="Acidic residues" evidence="1">
    <location>
        <begin position="192"/>
        <end position="210"/>
    </location>
</feature>
<dbReference type="EMBL" id="MU006230">
    <property type="protein sequence ID" value="KAF2824328.1"/>
    <property type="molecule type" value="Genomic_DNA"/>
</dbReference>
<evidence type="ECO:0000256" key="1">
    <source>
        <dbReference type="SAM" id="MobiDB-lite"/>
    </source>
</evidence>
<sequence length="267" mass="30646">MANHSGVAHGRIPYEESLIKDGIAYYPFSGPLRHIQEDIQYHKHKKWGFLIYRCDYTSDEAWATFLSNLNWEIEEGLKILKAENLRDTMEMTPKEDKQTLDGATVDQVRNIFTDWVRSDEARAEINDGPCGAFTYPRHTYCVHVDADVLDSVVNRAPQPPTWDERSIAYVNLVQLRHEDFAERLGLQVQETTNDDEEGEEEEGDDDESEYGDEHFVKVPLSYLGPESYNELYSQFSFERFVQFQRSDDVSFGGGGGGNPEDVYGSYT</sequence>
<keyword evidence="3" id="KW-1185">Reference proteome</keyword>
<evidence type="ECO:0000313" key="3">
    <source>
        <dbReference type="Proteomes" id="UP000799424"/>
    </source>
</evidence>
<reference evidence="2" key="1">
    <citation type="journal article" date="2020" name="Stud. Mycol.">
        <title>101 Dothideomycetes genomes: a test case for predicting lifestyles and emergence of pathogens.</title>
        <authorList>
            <person name="Haridas S."/>
            <person name="Albert R."/>
            <person name="Binder M."/>
            <person name="Bloem J."/>
            <person name="Labutti K."/>
            <person name="Salamov A."/>
            <person name="Andreopoulos B."/>
            <person name="Baker S."/>
            <person name="Barry K."/>
            <person name="Bills G."/>
            <person name="Bluhm B."/>
            <person name="Cannon C."/>
            <person name="Castanera R."/>
            <person name="Culley D."/>
            <person name="Daum C."/>
            <person name="Ezra D."/>
            <person name="Gonzalez J."/>
            <person name="Henrissat B."/>
            <person name="Kuo A."/>
            <person name="Liang C."/>
            <person name="Lipzen A."/>
            <person name="Lutzoni F."/>
            <person name="Magnuson J."/>
            <person name="Mondo S."/>
            <person name="Nolan M."/>
            <person name="Ohm R."/>
            <person name="Pangilinan J."/>
            <person name="Park H.-J."/>
            <person name="Ramirez L."/>
            <person name="Alfaro M."/>
            <person name="Sun H."/>
            <person name="Tritt A."/>
            <person name="Yoshinaga Y."/>
            <person name="Zwiers L.-H."/>
            <person name="Turgeon B."/>
            <person name="Goodwin S."/>
            <person name="Spatafora J."/>
            <person name="Crous P."/>
            <person name="Grigoriev I."/>
        </authorList>
    </citation>
    <scope>NUCLEOTIDE SEQUENCE</scope>
    <source>
        <strain evidence="2">CBS 113818</strain>
    </source>
</reference>
<organism evidence="2 3">
    <name type="scientific">Ophiobolus disseminans</name>
    <dbReference type="NCBI Taxonomy" id="1469910"/>
    <lineage>
        <taxon>Eukaryota</taxon>
        <taxon>Fungi</taxon>
        <taxon>Dikarya</taxon>
        <taxon>Ascomycota</taxon>
        <taxon>Pezizomycotina</taxon>
        <taxon>Dothideomycetes</taxon>
        <taxon>Pleosporomycetidae</taxon>
        <taxon>Pleosporales</taxon>
        <taxon>Pleosporineae</taxon>
        <taxon>Phaeosphaeriaceae</taxon>
        <taxon>Ophiobolus</taxon>
    </lineage>
</organism>
<name>A0A6A6ZU97_9PLEO</name>